<gene>
    <name evidence="5" type="ORF">VZD24_11730</name>
    <name evidence="4" type="ORF">VZD85_12145</name>
</gene>
<accession>A0AB35YV54</accession>
<evidence type="ECO:0000256" key="1">
    <source>
        <dbReference type="ARBA" id="ARBA00022729"/>
    </source>
</evidence>
<evidence type="ECO:0000313" key="6">
    <source>
        <dbReference type="Proteomes" id="UP001388259"/>
    </source>
</evidence>
<keyword evidence="7" id="KW-1185">Reference proteome</keyword>
<evidence type="ECO:0000313" key="5">
    <source>
        <dbReference type="EMBL" id="MEM0574191.1"/>
    </source>
</evidence>
<evidence type="ECO:0000313" key="4">
    <source>
        <dbReference type="EMBL" id="MEM0519110.1"/>
    </source>
</evidence>
<proteinExistence type="predicted"/>
<dbReference type="Pfam" id="PF18962">
    <property type="entry name" value="Por_Secre_tail"/>
    <property type="match status" value="1"/>
</dbReference>
<dbReference type="InterPro" id="IPR026444">
    <property type="entry name" value="Secre_tail"/>
</dbReference>
<organism evidence="4 6">
    <name type="scientific">Aequorivita flava</name>
    <dbReference type="NCBI Taxonomy" id="3114371"/>
    <lineage>
        <taxon>Bacteria</taxon>
        <taxon>Pseudomonadati</taxon>
        <taxon>Bacteroidota</taxon>
        <taxon>Flavobacteriia</taxon>
        <taxon>Flavobacteriales</taxon>
        <taxon>Flavobacteriaceae</taxon>
        <taxon>Aequorivita</taxon>
    </lineage>
</organism>
<feature type="chain" id="PRO_5044287214" evidence="2">
    <location>
        <begin position="19"/>
        <end position="536"/>
    </location>
</feature>
<dbReference type="AlphaFoldDB" id="A0AB35YV54"/>
<sequence length="536" mass="58162">MKTIITFLALFGVTILHAQWTADTDANTLVAESGELDVQTRGTSDGQTYVVFWKNVGPPTNIELRLQIMDADGNQTLGSDGMLVSDQIPMSTSTVIMNTIVDANDNLYIGATGTAGGDPAFVFKMDTDGNHLWGANGVQVGSGNVVTVLPLSTGGAIVSWLSGSGAVMQKYDDNGLAVWPSTQPLTTGSGTSSPGNFFEIAGGEYIAVFHKLLTGINSFLYAQRYDADGNPVWGSAVQISDRATAFIRSYKGVQDGDVVYMGYYASAGTRFDSYLQRINPDGTLPWGINGSDFDTGETDYEMETEIAFKNGSQYVWSISTYRNETQSERGEYVQKFNKDSGARELTDNAKVVFPIGNDKSHAGSLRLRNDNPLFLMEEGENNGATPTTLHSVYLNENGDFAWPEETRPVATFAAAKTRVNFTKEGNSQNVAVFVEDKGDGLKIYAQNVVDDTAGVEEFSDTSISFVNPVKAEMIINSNSPIEAISIYNVLGQQLFSAKYNLETSVNVDTQSWKSGIYFMKISTHKGNVKGIKLVKQ</sequence>
<evidence type="ECO:0000256" key="2">
    <source>
        <dbReference type="SAM" id="SignalP"/>
    </source>
</evidence>
<dbReference type="NCBIfam" id="TIGR04183">
    <property type="entry name" value="Por_Secre_tail"/>
    <property type="match status" value="1"/>
</dbReference>
<dbReference type="RefSeq" id="WP_342687716.1">
    <property type="nucleotide sequence ID" value="NZ_JAZBJM010000009.1"/>
</dbReference>
<evidence type="ECO:0000259" key="3">
    <source>
        <dbReference type="Pfam" id="PF18962"/>
    </source>
</evidence>
<dbReference type="Proteomes" id="UP001390963">
    <property type="component" value="Unassembled WGS sequence"/>
</dbReference>
<comment type="caution">
    <text evidence="4">The sequence shown here is derived from an EMBL/GenBank/DDBJ whole genome shotgun (WGS) entry which is preliminary data.</text>
</comment>
<name>A0AB35YV54_9FLAO</name>
<feature type="signal peptide" evidence="2">
    <location>
        <begin position="1"/>
        <end position="18"/>
    </location>
</feature>
<reference evidence="4 7" key="1">
    <citation type="submission" date="2024-01" db="EMBL/GenBank/DDBJ databases">
        <title>Aequorivita flavus sp. nov., isolated from deep-sea sediment.</title>
        <authorList>
            <person name="Chen X."/>
        </authorList>
    </citation>
    <scope>NUCLEOTIDE SEQUENCE</scope>
    <source>
        <strain evidence="4">MCCC 1A16923</strain>
        <strain evidence="5 7">MCCC 1A16935</strain>
    </source>
</reference>
<keyword evidence="1 2" id="KW-0732">Signal</keyword>
<evidence type="ECO:0000313" key="7">
    <source>
        <dbReference type="Proteomes" id="UP001390963"/>
    </source>
</evidence>
<dbReference type="EMBL" id="JBANCF010000010">
    <property type="protein sequence ID" value="MEM0574191.1"/>
    <property type="molecule type" value="Genomic_DNA"/>
</dbReference>
<dbReference type="EMBL" id="JAZBJM010000009">
    <property type="protein sequence ID" value="MEM0519110.1"/>
    <property type="molecule type" value="Genomic_DNA"/>
</dbReference>
<protein>
    <submittedName>
        <fullName evidence="4">T9SS type A sorting domain-containing protein</fullName>
    </submittedName>
</protein>
<feature type="domain" description="Secretion system C-terminal sorting" evidence="3">
    <location>
        <begin position="467"/>
        <end position="529"/>
    </location>
</feature>
<dbReference type="Proteomes" id="UP001388259">
    <property type="component" value="Unassembled WGS sequence"/>
</dbReference>